<dbReference type="PANTHER" id="PTHR43731">
    <property type="entry name" value="RHOMBOID PROTEASE"/>
    <property type="match status" value="1"/>
</dbReference>
<dbReference type="Proteomes" id="UP000593765">
    <property type="component" value="Chromosome"/>
</dbReference>
<comment type="similarity">
    <text evidence="2">Belongs to the peptidase S54 family.</text>
</comment>
<feature type="compositionally biased region" description="Basic and acidic residues" evidence="7">
    <location>
        <begin position="242"/>
        <end position="260"/>
    </location>
</feature>
<comment type="subcellular location">
    <subcellularLocation>
        <location evidence="1">Membrane</location>
        <topology evidence="1">Multi-pass membrane protein</topology>
    </subcellularLocation>
</comment>
<feature type="domain" description="DUF6576" evidence="10">
    <location>
        <begin position="248"/>
        <end position="281"/>
    </location>
</feature>
<keyword evidence="12" id="KW-1185">Reference proteome</keyword>
<dbReference type="PANTHER" id="PTHR43731:SF14">
    <property type="entry name" value="PRESENILIN-ASSOCIATED RHOMBOID-LIKE PROTEIN, MITOCHONDRIAL"/>
    <property type="match status" value="1"/>
</dbReference>
<protein>
    <submittedName>
        <fullName evidence="11">Rhomboid family intramembrane serine protease</fullName>
    </submittedName>
</protein>
<keyword evidence="3 8" id="KW-0812">Transmembrane</keyword>
<feature type="domain" description="Peptidase S54 rhomboid" evidence="9">
    <location>
        <begin position="69"/>
        <end position="210"/>
    </location>
</feature>
<keyword evidence="6 8" id="KW-0472">Membrane</keyword>
<dbReference type="Pfam" id="PF20216">
    <property type="entry name" value="DUF6576"/>
    <property type="match status" value="1"/>
</dbReference>
<dbReference type="InterPro" id="IPR022764">
    <property type="entry name" value="Peptidase_S54_rhomboid_dom"/>
</dbReference>
<evidence type="ECO:0000256" key="2">
    <source>
        <dbReference type="ARBA" id="ARBA00009045"/>
    </source>
</evidence>
<reference evidence="11 12" key="1">
    <citation type="submission" date="2020-10" db="EMBL/GenBank/DDBJ databases">
        <title>Wide distribution of Phycisphaera-like planctomycetes from WD2101 soil group in peatlands and genome analysis of the first cultivated representative.</title>
        <authorList>
            <person name="Dedysh S.N."/>
            <person name="Beletsky A.V."/>
            <person name="Ivanova A."/>
            <person name="Kulichevskaya I.S."/>
            <person name="Suzina N.E."/>
            <person name="Philippov D.A."/>
            <person name="Rakitin A.L."/>
            <person name="Mardanov A.V."/>
            <person name="Ravin N.V."/>
        </authorList>
    </citation>
    <scope>NUCLEOTIDE SEQUENCE [LARGE SCALE GENOMIC DNA]</scope>
    <source>
        <strain evidence="11 12">M1803</strain>
    </source>
</reference>
<feature type="transmembrane region" description="Helical" evidence="8">
    <location>
        <begin position="190"/>
        <end position="209"/>
    </location>
</feature>
<evidence type="ECO:0000259" key="9">
    <source>
        <dbReference type="Pfam" id="PF01694"/>
    </source>
</evidence>
<dbReference type="GO" id="GO:0006508">
    <property type="term" value="P:proteolysis"/>
    <property type="evidence" value="ECO:0007669"/>
    <property type="project" value="UniProtKB-KW"/>
</dbReference>
<evidence type="ECO:0000256" key="8">
    <source>
        <dbReference type="SAM" id="Phobius"/>
    </source>
</evidence>
<feature type="transmembrane region" description="Helical" evidence="8">
    <location>
        <begin position="110"/>
        <end position="130"/>
    </location>
</feature>
<feature type="transmembrane region" description="Helical" evidence="8">
    <location>
        <begin position="137"/>
        <end position="155"/>
    </location>
</feature>
<dbReference type="AlphaFoldDB" id="A0A7M2WVT3"/>
<dbReference type="RefSeq" id="WP_206292577.1">
    <property type="nucleotide sequence ID" value="NZ_CP063458.1"/>
</dbReference>
<keyword evidence="4" id="KW-0378">Hydrolase</keyword>
<dbReference type="GO" id="GO:0004252">
    <property type="term" value="F:serine-type endopeptidase activity"/>
    <property type="evidence" value="ECO:0007669"/>
    <property type="project" value="InterPro"/>
</dbReference>
<organism evidence="11 12">
    <name type="scientific">Humisphaera borealis</name>
    <dbReference type="NCBI Taxonomy" id="2807512"/>
    <lineage>
        <taxon>Bacteria</taxon>
        <taxon>Pseudomonadati</taxon>
        <taxon>Planctomycetota</taxon>
        <taxon>Phycisphaerae</taxon>
        <taxon>Tepidisphaerales</taxon>
        <taxon>Tepidisphaeraceae</taxon>
        <taxon>Humisphaera</taxon>
    </lineage>
</organism>
<feature type="compositionally biased region" description="Basic and acidic residues" evidence="7">
    <location>
        <begin position="273"/>
        <end position="292"/>
    </location>
</feature>
<evidence type="ECO:0000313" key="11">
    <source>
        <dbReference type="EMBL" id="QOV89533.1"/>
    </source>
</evidence>
<gene>
    <name evidence="11" type="ORF">IPV69_25620</name>
</gene>
<dbReference type="SUPFAM" id="SSF144091">
    <property type="entry name" value="Rhomboid-like"/>
    <property type="match status" value="1"/>
</dbReference>
<keyword evidence="5 8" id="KW-1133">Transmembrane helix</keyword>
<evidence type="ECO:0000256" key="4">
    <source>
        <dbReference type="ARBA" id="ARBA00022801"/>
    </source>
</evidence>
<dbReference type="InterPro" id="IPR046483">
    <property type="entry name" value="DUF6576"/>
</dbReference>
<keyword evidence="11" id="KW-0645">Protease</keyword>
<feature type="transmembrane region" description="Helical" evidence="8">
    <location>
        <begin position="161"/>
        <end position="183"/>
    </location>
</feature>
<dbReference type="Gene3D" id="1.20.1540.10">
    <property type="entry name" value="Rhomboid-like"/>
    <property type="match status" value="1"/>
</dbReference>
<sequence length="301" mass="33353">MGWEDRAYHREDRNGGIPPVQFRFPPITRLSGTLIVLNLVIFIVQASWDRYLMTYWGGLTFFEGWAFTQPWRWITYQYLHSSASHVFFNMLALFFFLPALEQVWGWRKALGFYTLGGIAAGIAFGLLCLATGGRAPLIGASGSVFAAMGAVALLMPERQLILLVFPVPIRMAVALFAAFFLLASLADRDFSSAAHLGGLAFGFFAPWLIAPKVSGLLDRVGFATPDPSSAPRGPGIRARRKMEREAEAEAEEQKRVDEILAKVSSSGMNSLSRSERSFLKKATENQRKRDAAKVAARKRGL</sequence>
<accession>A0A7M2WVT3</accession>
<evidence type="ECO:0000256" key="3">
    <source>
        <dbReference type="ARBA" id="ARBA00022692"/>
    </source>
</evidence>
<dbReference type="KEGG" id="hbs:IPV69_25620"/>
<evidence type="ECO:0000256" key="6">
    <source>
        <dbReference type="ARBA" id="ARBA00023136"/>
    </source>
</evidence>
<dbReference type="Pfam" id="PF01694">
    <property type="entry name" value="Rhomboid"/>
    <property type="match status" value="1"/>
</dbReference>
<evidence type="ECO:0000313" key="12">
    <source>
        <dbReference type="Proteomes" id="UP000593765"/>
    </source>
</evidence>
<dbReference type="EMBL" id="CP063458">
    <property type="protein sequence ID" value="QOV89533.1"/>
    <property type="molecule type" value="Genomic_DNA"/>
</dbReference>
<evidence type="ECO:0000259" key="10">
    <source>
        <dbReference type="Pfam" id="PF20216"/>
    </source>
</evidence>
<dbReference type="GO" id="GO:0016020">
    <property type="term" value="C:membrane"/>
    <property type="evidence" value="ECO:0007669"/>
    <property type="project" value="UniProtKB-SubCell"/>
</dbReference>
<dbReference type="InterPro" id="IPR050925">
    <property type="entry name" value="Rhomboid_protease_S54"/>
</dbReference>
<name>A0A7M2WVT3_9BACT</name>
<proteinExistence type="inferred from homology"/>
<feature type="compositionally biased region" description="Polar residues" evidence="7">
    <location>
        <begin position="263"/>
        <end position="272"/>
    </location>
</feature>
<evidence type="ECO:0000256" key="1">
    <source>
        <dbReference type="ARBA" id="ARBA00004141"/>
    </source>
</evidence>
<feature type="region of interest" description="Disordered" evidence="7">
    <location>
        <begin position="224"/>
        <end position="301"/>
    </location>
</feature>
<feature type="transmembrane region" description="Helical" evidence="8">
    <location>
        <begin position="30"/>
        <end position="48"/>
    </location>
</feature>
<evidence type="ECO:0000256" key="5">
    <source>
        <dbReference type="ARBA" id="ARBA00022989"/>
    </source>
</evidence>
<dbReference type="InterPro" id="IPR035952">
    <property type="entry name" value="Rhomboid-like_sf"/>
</dbReference>
<evidence type="ECO:0000256" key="7">
    <source>
        <dbReference type="SAM" id="MobiDB-lite"/>
    </source>
</evidence>